<reference evidence="3 4" key="1">
    <citation type="submission" date="2019-05" db="EMBL/GenBank/DDBJ databases">
        <authorList>
            <consortium name="Science for Life Laboratories"/>
        </authorList>
    </citation>
    <scope>NUCLEOTIDE SEQUENCE [LARGE SCALE GENOMIC DNA]</scope>
    <source>
        <strain evidence="3">Soil9</strain>
    </source>
</reference>
<dbReference type="InterPro" id="IPR016064">
    <property type="entry name" value="NAD/diacylglycerol_kinase_sf"/>
</dbReference>
<keyword evidence="4" id="KW-1185">Reference proteome</keyword>
<evidence type="ECO:0000313" key="4">
    <source>
        <dbReference type="Proteomes" id="UP000464178"/>
    </source>
</evidence>
<dbReference type="PANTHER" id="PTHR12358:SF54">
    <property type="entry name" value="SPHINGOSINE KINASE RELATED PROTEIN"/>
    <property type="match status" value="1"/>
</dbReference>
<dbReference type="Pfam" id="PF00781">
    <property type="entry name" value="DAGK_cat"/>
    <property type="match status" value="1"/>
</dbReference>
<dbReference type="InterPro" id="IPR001206">
    <property type="entry name" value="Diacylglycerol_kinase_cat_dom"/>
</dbReference>
<dbReference type="EMBL" id="LR593886">
    <property type="protein sequence ID" value="VTS01026.1"/>
    <property type="molecule type" value="Genomic_DNA"/>
</dbReference>
<dbReference type="KEGG" id="gms:SOIL9_79870"/>
<sequence length="241" mass="24712">MRPLNDSPAPKDLGAATICVFFNPRAGTANRIEDLRDALAADSRVVLHELGSDDDLGRLAGEAGATQDVVAVAGGDGTVHAAANGRVAARARATLAVLPLGTGNDFCRTMAVPLDSIEALALLRTGRSRAVDAVKLGGDRTGFMVNAATGGFSGRVAADVTPDLKAFWGPLAYLRGAVGTVTDPPRYRLTVRFDDGAPKSFDALNVVVANARTAGGGPGRADREPGGRSPGCGHRPDRGST</sequence>
<dbReference type="SUPFAM" id="SSF111331">
    <property type="entry name" value="NAD kinase/diacylglycerol kinase-like"/>
    <property type="match status" value="1"/>
</dbReference>
<keyword evidence="3" id="KW-0808">Transferase</keyword>
<dbReference type="Proteomes" id="UP000464178">
    <property type="component" value="Chromosome"/>
</dbReference>
<dbReference type="PANTHER" id="PTHR12358">
    <property type="entry name" value="SPHINGOSINE KINASE"/>
    <property type="match status" value="1"/>
</dbReference>
<dbReference type="Gene3D" id="3.40.50.10330">
    <property type="entry name" value="Probable inorganic polyphosphate/atp-NAD kinase, domain 1"/>
    <property type="match status" value="1"/>
</dbReference>
<dbReference type="RefSeq" id="WP_162672332.1">
    <property type="nucleotide sequence ID" value="NZ_LR593886.1"/>
</dbReference>
<proteinExistence type="predicted"/>
<dbReference type="AlphaFoldDB" id="A0A6P2DKM5"/>
<evidence type="ECO:0000313" key="3">
    <source>
        <dbReference type="EMBL" id="VTS01026.1"/>
    </source>
</evidence>
<protein>
    <recommendedName>
        <fullName evidence="2">DAGKc domain-containing protein</fullName>
    </recommendedName>
</protein>
<dbReference type="GO" id="GO:0016301">
    <property type="term" value="F:kinase activity"/>
    <property type="evidence" value="ECO:0007669"/>
    <property type="project" value="UniProtKB-KW"/>
</dbReference>
<keyword evidence="3" id="KW-0418">Kinase</keyword>
<dbReference type="SMART" id="SM00046">
    <property type="entry name" value="DAGKc"/>
    <property type="match status" value="1"/>
</dbReference>
<gene>
    <name evidence="3" type="ORF">SOIL9_79870</name>
</gene>
<dbReference type="PROSITE" id="PS50146">
    <property type="entry name" value="DAGK"/>
    <property type="match status" value="1"/>
</dbReference>
<feature type="domain" description="DAGKc" evidence="2">
    <location>
        <begin position="13"/>
        <end position="140"/>
    </location>
</feature>
<name>A0A6P2DKM5_9BACT</name>
<accession>A0A6P2DKM5</accession>
<evidence type="ECO:0000259" key="2">
    <source>
        <dbReference type="PROSITE" id="PS50146"/>
    </source>
</evidence>
<feature type="region of interest" description="Disordered" evidence="1">
    <location>
        <begin position="212"/>
        <end position="241"/>
    </location>
</feature>
<dbReference type="InterPro" id="IPR017438">
    <property type="entry name" value="ATP-NAD_kinase_N"/>
</dbReference>
<organism evidence="3 4">
    <name type="scientific">Gemmata massiliana</name>
    <dbReference type="NCBI Taxonomy" id="1210884"/>
    <lineage>
        <taxon>Bacteria</taxon>
        <taxon>Pseudomonadati</taxon>
        <taxon>Planctomycetota</taxon>
        <taxon>Planctomycetia</taxon>
        <taxon>Gemmatales</taxon>
        <taxon>Gemmataceae</taxon>
        <taxon>Gemmata</taxon>
    </lineage>
</organism>
<dbReference type="Gene3D" id="2.60.200.40">
    <property type="match status" value="1"/>
</dbReference>
<dbReference type="InterPro" id="IPR050187">
    <property type="entry name" value="Lipid_Phosphate_FormReg"/>
</dbReference>
<evidence type="ECO:0000256" key="1">
    <source>
        <dbReference type="SAM" id="MobiDB-lite"/>
    </source>
</evidence>